<dbReference type="AlphaFoldDB" id="A0A0N1F7D6"/>
<dbReference type="PANTHER" id="PTHR37423:SF2">
    <property type="entry name" value="MEMBRANE-BOUND LYTIC MUREIN TRANSGLYCOSYLASE C"/>
    <property type="match status" value="1"/>
</dbReference>
<evidence type="ECO:0000313" key="6">
    <source>
        <dbReference type="Proteomes" id="UP000031553"/>
    </source>
</evidence>
<dbReference type="Proteomes" id="UP000031553">
    <property type="component" value="Unassembled WGS sequence"/>
</dbReference>
<feature type="signal peptide" evidence="3">
    <location>
        <begin position="1"/>
        <end position="25"/>
    </location>
</feature>
<comment type="similarity">
    <text evidence="2">Belongs to the virb1 family.</text>
</comment>
<evidence type="ECO:0000256" key="3">
    <source>
        <dbReference type="SAM" id="SignalP"/>
    </source>
</evidence>
<protein>
    <submittedName>
        <fullName evidence="5">Murein transglycosylase</fullName>
    </submittedName>
</protein>
<sequence length="238" mass="25049" precursor="true">MRRIFFLAVGVIAIGVSGAPDLSWAASVPAPADTDPYGAVIAEAVQRFDIPATWIRAVMSAESGGDISAISSKGALGLMQIMPTTWSDLRTRYGLGSDPFDVHDNILAGAAFLREMHDRYGSPGFLAAYNAGPGRYEDYRDRQRPLPPETRAYVAGLLPLIGQGGVDPLLLVSHPDPLFWTSAPIFAAQSDDAGKGVPVAMKLPPNGVRSDIIAHGLAPVRPLSDGLFVVSSASGALP</sequence>
<comment type="caution">
    <text evidence="5">The sequence shown here is derived from an EMBL/GenBank/DDBJ whole genome shotgun (WGS) entry which is preliminary data.</text>
</comment>
<evidence type="ECO:0000256" key="1">
    <source>
        <dbReference type="ARBA" id="ARBA00007734"/>
    </source>
</evidence>
<feature type="domain" description="Transglycosylase SLT" evidence="4">
    <location>
        <begin position="41"/>
        <end position="143"/>
    </location>
</feature>
<name>A0A0N1F7D6_9PROT</name>
<comment type="similarity">
    <text evidence="1">Belongs to the transglycosylase Slt family.</text>
</comment>
<dbReference type="Gene3D" id="1.10.530.10">
    <property type="match status" value="1"/>
</dbReference>
<dbReference type="PANTHER" id="PTHR37423">
    <property type="entry name" value="SOLUBLE LYTIC MUREIN TRANSGLYCOSYLASE-RELATED"/>
    <property type="match status" value="1"/>
</dbReference>
<dbReference type="InterPro" id="IPR023346">
    <property type="entry name" value="Lysozyme-like_dom_sf"/>
</dbReference>
<dbReference type="EMBL" id="JUFX02000267">
    <property type="protein sequence ID" value="KPH85025.1"/>
    <property type="molecule type" value="Genomic_DNA"/>
</dbReference>
<dbReference type="InterPro" id="IPR008258">
    <property type="entry name" value="Transglycosylase_SLT_dom_1"/>
</dbReference>
<feature type="chain" id="PRO_5005870985" evidence="3">
    <location>
        <begin position="26"/>
        <end position="238"/>
    </location>
</feature>
<reference evidence="5 6" key="1">
    <citation type="submission" date="2015-07" db="EMBL/GenBank/DDBJ databases">
        <title>Draft Genome Sequence of Komagataeibacter intermedius Strain AF2, Isolated from Kombucha Tea.</title>
        <authorList>
            <person name="Santos R.A."/>
            <person name="Berretta A.A."/>
            <person name="Barud H.S."/>
            <person name="Ribeiro S.J."/>
            <person name="Gonzalez-Garcia L.N."/>
            <person name="Zucchi T.D."/>
            <person name="Goldman G.H."/>
            <person name="Riano-Pachon D.M."/>
        </authorList>
    </citation>
    <scope>NUCLEOTIDE SEQUENCE [LARGE SCALE GENOMIC DNA]</scope>
    <source>
        <strain evidence="5 6">AF2</strain>
    </source>
</reference>
<proteinExistence type="inferred from homology"/>
<evidence type="ECO:0000313" key="5">
    <source>
        <dbReference type="EMBL" id="KPH85025.1"/>
    </source>
</evidence>
<dbReference type="SUPFAM" id="SSF53955">
    <property type="entry name" value="Lysozyme-like"/>
    <property type="match status" value="1"/>
</dbReference>
<dbReference type="OrthoDB" id="9801695at2"/>
<evidence type="ECO:0000259" key="4">
    <source>
        <dbReference type="Pfam" id="PF01464"/>
    </source>
</evidence>
<organism evidence="5 6">
    <name type="scientific">Komagataeibacter intermedius AF2</name>
    <dbReference type="NCBI Taxonomy" id="1458464"/>
    <lineage>
        <taxon>Bacteria</taxon>
        <taxon>Pseudomonadati</taxon>
        <taxon>Pseudomonadota</taxon>
        <taxon>Alphaproteobacteria</taxon>
        <taxon>Acetobacterales</taxon>
        <taxon>Acetobacteraceae</taxon>
        <taxon>Komagataeibacter</taxon>
    </lineage>
</organism>
<evidence type="ECO:0000256" key="2">
    <source>
        <dbReference type="ARBA" id="ARBA00009387"/>
    </source>
</evidence>
<dbReference type="CDD" id="cd00254">
    <property type="entry name" value="LT-like"/>
    <property type="match status" value="1"/>
</dbReference>
<accession>A0A0N1F7D6</accession>
<gene>
    <name evidence="5" type="ORF">GLUCOINTEAF2_0203637</name>
</gene>
<dbReference type="RefSeq" id="WP_039733992.1">
    <property type="nucleotide sequence ID" value="NZ_JUFX02000267.1"/>
</dbReference>
<dbReference type="Pfam" id="PF01464">
    <property type="entry name" value="SLT"/>
    <property type="match status" value="1"/>
</dbReference>
<keyword evidence="3" id="KW-0732">Signal</keyword>